<evidence type="ECO:0000313" key="2">
    <source>
        <dbReference type="EMBL" id="KAL0202376.1"/>
    </source>
</evidence>
<keyword evidence="1" id="KW-0732">Signal</keyword>
<accession>A0ABD0RV95</accession>
<name>A0ABD0RV95_CIRMR</name>
<feature type="chain" id="PRO_5044789168" evidence="1">
    <location>
        <begin position="16"/>
        <end position="112"/>
    </location>
</feature>
<protein>
    <submittedName>
        <fullName evidence="2">Uncharacterized protein</fullName>
    </submittedName>
</protein>
<proteinExistence type="predicted"/>
<feature type="non-terminal residue" evidence="2">
    <location>
        <position position="112"/>
    </location>
</feature>
<dbReference type="AlphaFoldDB" id="A0ABD0RV95"/>
<sequence length="112" mass="12825">LTAIALLSLRHCVLYKDTYVCTGGQYRMYCNATMHHFYYWGYQYQNQLEYQCWSSNCYCIGNKDTCTCYSSTLSSCFCETYGTITSLTTAVSPVQHCVLYDTSYICTGAQYA</sequence>
<feature type="non-terminal residue" evidence="2">
    <location>
        <position position="1"/>
    </location>
</feature>
<evidence type="ECO:0000313" key="3">
    <source>
        <dbReference type="Proteomes" id="UP001529510"/>
    </source>
</evidence>
<evidence type="ECO:0000256" key="1">
    <source>
        <dbReference type="SAM" id="SignalP"/>
    </source>
</evidence>
<gene>
    <name evidence="2" type="ORF">M9458_000394</name>
</gene>
<organism evidence="2 3">
    <name type="scientific">Cirrhinus mrigala</name>
    <name type="common">Mrigala</name>
    <dbReference type="NCBI Taxonomy" id="683832"/>
    <lineage>
        <taxon>Eukaryota</taxon>
        <taxon>Metazoa</taxon>
        <taxon>Chordata</taxon>
        <taxon>Craniata</taxon>
        <taxon>Vertebrata</taxon>
        <taxon>Euteleostomi</taxon>
        <taxon>Actinopterygii</taxon>
        <taxon>Neopterygii</taxon>
        <taxon>Teleostei</taxon>
        <taxon>Ostariophysi</taxon>
        <taxon>Cypriniformes</taxon>
        <taxon>Cyprinidae</taxon>
        <taxon>Labeoninae</taxon>
        <taxon>Labeonini</taxon>
        <taxon>Cirrhinus</taxon>
    </lineage>
</organism>
<dbReference type="EMBL" id="JAMKFB020000001">
    <property type="protein sequence ID" value="KAL0202376.1"/>
    <property type="molecule type" value="Genomic_DNA"/>
</dbReference>
<reference evidence="2 3" key="1">
    <citation type="submission" date="2024-05" db="EMBL/GenBank/DDBJ databases">
        <title>Genome sequencing and assembly of Indian major carp, Cirrhinus mrigala (Hamilton, 1822).</title>
        <authorList>
            <person name="Mohindra V."/>
            <person name="Chowdhury L.M."/>
            <person name="Lal K."/>
            <person name="Jena J.K."/>
        </authorList>
    </citation>
    <scope>NUCLEOTIDE SEQUENCE [LARGE SCALE GENOMIC DNA]</scope>
    <source>
        <strain evidence="2">CM1030</strain>
        <tissue evidence="2">Blood</tissue>
    </source>
</reference>
<comment type="caution">
    <text evidence="2">The sequence shown here is derived from an EMBL/GenBank/DDBJ whole genome shotgun (WGS) entry which is preliminary data.</text>
</comment>
<feature type="signal peptide" evidence="1">
    <location>
        <begin position="1"/>
        <end position="15"/>
    </location>
</feature>
<dbReference type="Proteomes" id="UP001529510">
    <property type="component" value="Unassembled WGS sequence"/>
</dbReference>
<keyword evidence="3" id="KW-1185">Reference proteome</keyword>